<evidence type="ECO:0000313" key="7">
    <source>
        <dbReference type="EMBL" id="AMP99502.1"/>
    </source>
</evidence>
<accession>A0A127VDS3</accession>
<evidence type="ECO:0000256" key="4">
    <source>
        <dbReference type="ARBA" id="ARBA00023136"/>
    </source>
</evidence>
<dbReference type="Proteomes" id="UP000071561">
    <property type="component" value="Chromosome"/>
</dbReference>
<comment type="similarity">
    <text evidence="2">Belongs to the SusD family.</text>
</comment>
<proteinExistence type="inferred from homology"/>
<dbReference type="KEGG" id="pcm:AY601_2614"/>
<keyword evidence="3" id="KW-0732">Signal</keyword>
<feature type="domain" description="RagB/SusD" evidence="6">
    <location>
        <begin position="359"/>
        <end position="461"/>
    </location>
</feature>
<keyword evidence="4" id="KW-0472">Membrane</keyword>
<evidence type="ECO:0000256" key="2">
    <source>
        <dbReference type="ARBA" id="ARBA00006275"/>
    </source>
</evidence>
<gene>
    <name evidence="7" type="ORF">AY601_2614</name>
</gene>
<dbReference type="InterPro" id="IPR012944">
    <property type="entry name" value="SusD_RagB_dom"/>
</dbReference>
<dbReference type="OrthoDB" id="697229at2"/>
<protein>
    <recommendedName>
        <fullName evidence="6">RagB/SusD domain-containing protein</fullName>
    </recommendedName>
</protein>
<evidence type="ECO:0000256" key="1">
    <source>
        <dbReference type="ARBA" id="ARBA00004442"/>
    </source>
</evidence>
<evidence type="ECO:0000313" key="8">
    <source>
        <dbReference type="Proteomes" id="UP000071561"/>
    </source>
</evidence>
<dbReference type="PATRIC" id="fig|188932.3.peg.2725"/>
<dbReference type="EMBL" id="CP014504">
    <property type="protein sequence ID" value="AMP99502.1"/>
    <property type="molecule type" value="Genomic_DNA"/>
</dbReference>
<dbReference type="AlphaFoldDB" id="A0A127VDS3"/>
<evidence type="ECO:0000256" key="5">
    <source>
        <dbReference type="ARBA" id="ARBA00023237"/>
    </source>
</evidence>
<dbReference type="InterPro" id="IPR011990">
    <property type="entry name" value="TPR-like_helical_dom_sf"/>
</dbReference>
<dbReference type="GO" id="GO:0009279">
    <property type="term" value="C:cell outer membrane"/>
    <property type="evidence" value="ECO:0007669"/>
    <property type="project" value="UniProtKB-SubCell"/>
</dbReference>
<comment type="subcellular location">
    <subcellularLocation>
        <location evidence="1">Cell outer membrane</location>
    </subcellularLocation>
</comment>
<dbReference type="Gene3D" id="1.25.40.390">
    <property type="match status" value="1"/>
</dbReference>
<name>A0A127VDS3_9SPHI</name>
<dbReference type="SUPFAM" id="SSF48452">
    <property type="entry name" value="TPR-like"/>
    <property type="match status" value="1"/>
</dbReference>
<reference evidence="7 8" key="1">
    <citation type="submission" date="2016-03" db="EMBL/GenBank/DDBJ databases">
        <title>Complete genome sequence of Pedobacter cryoconitis PAMC 27485.</title>
        <authorList>
            <person name="Lee J."/>
            <person name="Kim O.-S."/>
        </authorList>
    </citation>
    <scope>NUCLEOTIDE SEQUENCE [LARGE SCALE GENOMIC DNA]</scope>
    <source>
        <strain evidence="7 8">PAMC 27485</strain>
    </source>
</reference>
<evidence type="ECO:0000256" key="3">
    <source>
        <dbReference type="ARBA" id="ARBA00022729"/>
    </source>
</evidence>
<keyword evidence="5" id="KW-0998">Cell outer membrane</keyword>
<dbReference type="PROSITE" id="PS51257">
    <property type="entry name" value="PROKAR_LIPOPROTEIN"/>
    <property type="match status" value="1"/>
</dbReference>
<organism evidence="7 8">
    <name type="scientific">Pedobacter cryoconitis</name>
    <dbReference type="NCBI Taxonomy" id="188932"/>
    <lineage>
        <taxon>Bacteria</taxon>
        <taxon>Pseudomonadati</taxon>
        <taxon>Bacteroidota</taxon>
        <taxon>Sphingobacteriia</taxon>
        <taxon>Sphingobacteriales</taxon>
        <taxon>Sphingobacteriaceae</taxon>
        <taxon>Pedobacter</taxon>
    </lineage>
</organism>
<keyword evidence="8" id="KW-1185">Reference proteome</keyword>
<dbReference type="RefSeq" id="WP_068401699.1">
    <property type="nucleotide sequence ID" value="NZ_CP014504.1"/>
</dbReference>
<evidence type="ECO:0000259" key="6">
    <source>
        <dbReference type="Pfam" id="PF07980"/>
    </source>
</evidence>
<dbReference type="Pfam" id="PF07980">
    <property type="entry name" value="SusD_RagB"/>
    <property type="match status" value="1"/>
</dbReference>
<sequence>MKILKQYILGLVLTTGVLVLVSCKKEFLEIEPKGSIIASKTQDYELALNASYIASSFTASIYMGDEVGVQNAYFSGASLRMQRLFKYEDRIYQADEVPAEIDDSEGYIRRLYLYNKIINEIMDAEGGTVQQKEAIVAEAKAGRAICNFMFLSDFSKPYNALTASTDLGIPRIITANVTQNSFTRLSQKENYDFIIKDLTEAIAHLGPLVHRRKMSKLAAEFYLARVFITMGRFDDAKKQIDAAFLELSRANITLKLYDYNEVLNPEGQNNWFPFSPFGFSKKPIPANYTETIYDIQARSFLLDAQNTFVINPETASLYDPADKRVELFDPRNAFEDEILAKGMRRPVGFFVMAGPSLPDLYLMSAECKARGGNLSGAIEDLEKLRVNRLSEDAATIPANVGTDQQALVKFILDERVREFAFTGLRWLDMRRLSQDPIYSSHIKYTHKSFDADGNVLQSYTLKPERFALKFGERMLRESQGLQENP</sequence>